<evidence type="ECO:0000313" key="6">
    <source>
        <dbReference type="Proteomes" id="UP000708208"/>
    </source>
</evidence>
<comment type="caution">
    <text evidence="5">The sequence shown here is derived from an EMBL/GenBank/DDBJ whole genome shotgun (WGS) entry which is preliminary data.</text>
</comment>
<protein>
    <recommendedName>
        <fullName evidence="4">Glucose-methanol-choline oxidoreductase N-terminal domain-containing protein</fullName>
    </recommendedName>
</protein>
<feature type="domain" description="Glucose-methanol-choline oxidoreductase N-terminal" evidence="4">
    <location>
        <begin position="75"/>
        <end position="89"/>
    </location>
</feature>
<dbReference type="EMBL" id="CAJVCH010489217">
    <property type="protein sequence ID" value="CAG7820760.1"/>
    <property type="molecule type" value="Genomic_DNA"/>
</dbReference>
<evidence type="ECO:0000313" key="5">
    <source>
        <dbReference type="EMBL" id="CAG7820760.1"/>
    </source>
</evidence>
<dbReference type="PROSITE" id="PS00624">
    <property type="entry name" value="GMC_OXRED_2"/>
    <property type="match status" value="1"/>
</dbReference>
<dbReference type="PANTHER" id="PTHR11552">
    <property type="entry name" value="GLUCOSE-METHANOL-CHOLINE GMC OXIDOREDUCTASE"/>
    <property type="match status" value="1"/>
</dbReference>
<dbReference type="Pfam" id="PF05199">
    <property type="entry name" value="GMC_oxred_C"/>
    <property type="match status" value="1"/>
</dbReference>
<keyword evidence="3" id="KW-0274">FAD</keyword>
<name>A0A8J2KU69_9HEXA</name>
<dbReference type="Pfam" id="PF00732">
    <property type="entry name" value="GMC_oxred_N"/>
    <property type="match status" value="1"/>
</dbReference>
<dbReference type="Proteomes" id="UP000708208">
    <property type="component" value="Unassembled WGS sequence"/>
</dbReference>
<sequence>FSPNENFMSFGRRVNTYDTYVKPVEESYKEKLDLRRYSVVSKVLFEKNIARGVLYHRHGIPRVAMARKEIILSTGAYVTPILLIRSGIGSKQELDAAKIQPVVVLPQVGNNLQDHLVVRIQPFTVTDPSAVWSLQQNFSFSDIDQLLYDGKGPAIITGTAGHFYTVSDRVKTENRNWPDLQIALSFQHLDTNSLTCDVTLGRPYSRGNLRFNTSATNMGDNNLPIHDPRYLTHPSDLERIIEGIQFCFKIVEGTQAFKNIGAKFTVEPVEECRDTVYRSKDYWACYVQHTSMSVWHTSCTCRMGQPNDWDGSVVDSKLRVHGVRKLRIIDASIMPRITNANIATPVIVIAEKTVASIIAEYKQRTNSA</sequence>
<evidence type="ECO:0000256" key="2">
    <source>
        <dbReference type="ARBA" id="ARBA00022630"/>
    </source>
</evidence>
<evidence type="ECO:0000256" key="3">
    <source>
        <dbReference type="ARBA" id="ARBA00022827"/>
    </source>
</evidence>
<dbReference type="OrthoDB" id="269227at2759"/>
<accession>A0A8J2KU69</accession>
<organism evidence="5 6">
    <name type="scientific">Allacma fusca</name>
    <dbReference type="NCBI Taxonomy" id="39272"/>
    <lineage>
        <taxon>Eukaryota</taxon>
        <taxon>Metazoa</taxon>
        <taxon>Ecdysozoa</taxon>
        <taxon>Arthropoda</taxon>
        <taxon>Hexapoda</taxon>
        <taxon>Collembola</taxon>
        <taxon>Symphypleona</taxon>
        <taxon>Sminthuridae</taxon>
        <taxon>Allacma</taxon>
    </lineage>
</organism>
<proteinExistence type="predicted"/>
<dbReference type="GO" id="GO:0016614">
    <property type="term" value="F:oxidoreductase activity, acting on CH-OH group of donors"/>
    <property type="evidence" value="ECO:0007669"/>
    <property type="project" value="InterPro"/>
</dbReference>
<dbReference type="InterPro" id="IPR007867">
    <property type="entry name" value="GMC_OxRtase_C"/>
</dbReference>
<evidence type="ECO:0000256" key="1">
    <source>
        <dbReference type="ARBA" id="ARBA00001974"/>
    </source>
</evidence>
<gene>
    <name evidence="5" type="ORF">AFUS01_LOCUS31132</name>
</gene>
<dbReference type="InterPro" id="IPR012132">
    <property type="entry name" value="GMC_OxRdtase"/>
</dbReference>
<evidence type="ECO:0000259" key="4">
    <source>
        <dbReference type="PROSITE" id="PS00624"/>
    </source>
</evidence>
<dbReference type="AlphaFoldDB" id="A0A8J2KU69"/>
<keyword evidence="6" id="KW-1185">Reference proteome</keyword>
<dbReference type="PANTHER" id="PTHR11552:SF147">
    <property type="entry name" value="CHOLINE DEHYDROGENASE, MITOCHONDRIAL"/>
    <property type="match status" value="1"/>
</dbReference>
<dbReference type="GO" id="GO:0050660">
    <property type="term" value="F:flavin adenine dinucleotide binding"/>
    <property type="evidence" value="ECO:0007669"/>
    <property type="project" value="InterPro"/>
</dbReference>
<feature type="non-terminal residue" evidence="5">
    <location>
        <position position="1"/>
    </location>
</feature>
<dbReference type="InterPro" id="IPR000172">
    <property type="entry name" value="GMC_OxRdtase_N"/>
</dbReference>
<reference evidence="5" key="1">
    <citation type="submission" date="2021-06" db="EMBL/GenBank/DDBJ databases">
        <authorList>
            <person name="Hodson N. C."/>
            <person name="Mongue J. A."/>
            <person name="Jaron S. K."/>
        </authorList>
    </citation>
    <scope>NUCLEOTIDE SEQUENCE</scope>
</reference>
<comment type="cofactor">
    <cofactor evidence="1">
        <name>FAD</name>
        <dbReference type="ChEBI" id="CHEBI:57692"/>
    </cofactor>
</comment>
<keyword evidence="2" id="KW-0285">Flavoprotein</keyword>